<feature type="transmembrane region" description="Helical" evidence="8">
    <location>
        <begin position="60"/>
        <end position="79"/>
    </location>
</feature>
<evidence type="ECO:0000256" key="6">
    <source>
        <dbReference type="ARBA" id="ARBA00023136"/>
    </source>
</evidence>
<sequence>MPLRLRPGGPVRSLLVVVGTAALAGAVIGIVGAAFQWCLRAAEGLRLDVVEWAQRLPGPGWLIPVALVAFCAAVARTLVRWEPQAAGSGIPHVEAVFLGETSPPRLRVLPARFVGGVLGIGSGLVLGREGPTVHMGAAIGAQAARRSCLSDGDVRLVQTALAGAGLAVAFNAPIAGVLFTLEEVTRSLRARTVLATVAATVTAVLASRLILADQPDFDVHAVVAPGLAWLPLFVVFGVLTGLLGAAYNVVVVWSTDRVAAIPRVPTELKAAAIGAAVGALLWVAPLTVGDGDTLTQMILDGHGFVLLAAVGLLAARFFTGPMSYAAAVPGGLFAPLLAVGALWGYVFVTCLGAIAPESASALVIPMALVGMAAFFGATVRAPLTGVVIVLEMTATTTVALPMLAACVSAVLAARAVGSAPIYASLRDRMLVEPVAAPGVDEGR</sequence>
<dbReference type="SUPFAM" id="SSF81340">
    <property type="entry name" value="Clc chloride channel"/>
    <property type="match status" value="1"/>
</dbReference>
<dbReference type="AlphaFoldDB" id="A4T9F6"/>
<keyword evidence="2" id="KW-0813">Transport</keyword>
<dbReference type="PRINTS" id="PR00762">
    <property type="entry name" value="CLCHANNEL"/>
</dbReference>
<keyword evidence="5" id="KW-0406">Ion transport</keyword>
<feature type="transmembrane region" description="Helical" evidence="8">
    <location>
        <begin position="270"/>
        <end position="289"/>
    </location>
</feature>
<feature type="transmembrane region" description="Helical" evidence="8">
    <location>
        <begin position="226"/>
        <end position="250"/>
    </location>
</feature>
<evidence type="ECO:0000256" key="2">
    <source>
        <dbReference type="ARBA" id="ARBA00022448"/>
    </source>
</evidence>
<organism evidence="9">
    <name type="scientific">Mycolicibacterium gilvum (strain PYR-GCK)</name>
    <name type="common">Mycobacterium gilvum (strain PYR-GCK)</name>
    <dbReference type="NCBI Taxonomy" id="350054"/>
    <lineage>
        <taxon>Bacteria</taxon>
        <taxon>Bacillati</taxon>
        <taxon>Actinomycetota</taxon>
        <taxon>Actinomycetes</taxon>
        <taxon>Mycobacteriales</taxon>
        <taxon>Mycobacteriaceae</taxon>
        <taxon>Mycolicibacterium</taxon>
    </lineage>
</organism>
<reference evidence="9" key="1">
    <citation type="submission" date="2007-04" db="EMBL/GenBank/DDBJ databases">
        <authorList>
            <consortium name="US DOE Joint Genome Institute"/>
            <person name="Copeland A."/>
            <person name="Lucas S."/>
            <person name="Lapidus A."/>
            <person name="Barry K."/>
            <person name="Detter J.C."/>
            <person name="Glavina del Rio T."/>
            <person name="Hammon N."/>
            <person name="Israni S."/>
            <person name="Dalin E."/>
            <person name="Tice H."/>
            <person name="Pitluck S."/>
            <person name="Chain P."/>
            <person name="Malfatti S."/>
            <person name="Shin M."/>
            <person name="Vergez L."/>
            <person name="Schmutz J."/>
            <person name="Larimer F."/>
            <person name="Land M."/>
            <person name="Hauser L."/>
            <person name="Kyrpides N."/>
            <person name="Mikhailova N."/>
            <person name="Miller C."/>
            <person name="Richardson P."/>
        </authorList>
    </citation>
    <scope>NUCLEOTIDE SEQUENCE</scope>
    <source>
        <strain evidence="9">PYR-GCK</strain>
    </source>
</reference>
<evidence type="ECO:0000313" key="9">
    <source>
        <dbReference type="EMBL" id="ABP44487.1"/>
    </source>
</evidence>
<dbReference type="CDD" id="cd01031">
    <property type="entry name" value="EriC"/>
    <property type="match status" value="1"/>
</dbReference>
<keyword evidence="7" id="KW-0868">Chloride</keyword>
<evidence type="ECO:0000256" key="3">
    <source>
        <dbReference type="ARBA" id="ARBA00022692"/>
    </source>
</evidence>
<comment type="subcellular location">
    <subcellularLocation>
        <location evidence="1">Membrane</location>
        <topology evidence="1">Multi-pass membrane protein</topology>
    </subcellularLocation>
</comment>
<feature type="transmembrane region" description="Helical" evidence="8">
    <location>
        <begin position="331"/>
        <end position="355"/>
    </location>
</feature>
<evidence type="ECO:0000256" key="8">
    <source>
        <dbReference type="SAM" id="Phobius"/>
    </source>
</evidence>
<dbReference type="EMBL" id="CP000656">
    <property type="protein sequence ID" value="ABP44487.1"/>
    <property type="molecule type" value="Genomic_DNA"/>
</dbReference>
<evidence type="ECO:0000256" key="1">
    <source>
        <dbReference type="ARBA" id="ARBA00004141"/>
    </source>
</evidence>
<feature type="transmembrane region" description="Helical" evidence="8">
    <location>
        <begin position="193"/>
        <end position="211"/>
    </location>
</feature>
<dbReference type="Gene3D" id="1.10.3080.10">
    <property type="entry name" value="Clc chloride channel"/>
    <property type="match status" value="1"/>
</dbReference>
<keyword evidence="3 8" id="KW-0812">Transmembrane</keyword>
<feature type="transmembrane region" description="Helical" evidence="8">
    <location>
        <begin position="361"/>
        <end position="390"/>
    </location>
</feature>
<dbReference type="Pfam" id="PF00654">
    <property type="entry name" value="Voltage_CLC"/>
    <property type="match status" value="1"/>
</dbReference>
<keyword evidence="6 8" id="KW-0472">Membrane</keyword>
<feature type="transmembrane region" description="Helical" evidence="8">
    <location>
        <begin position="402"/>
        <end position="423"/>
    </location>
</feature>
<evidence type="ECO:0000256" key="4">
    <source>
        <dbReference type="ARBA" id="ARBA00022989"/>
    </source>
</evidence>
<evidence type="ECO:0000256" key="7">
    <source>
        <dbReference type="ARBA" id="ARBA00023214"/>
    </source>
</evidence>
<protein>
    <submittedName>
        <fullName evidence="9">Cl-channel, voltage-gated family protein</fullName>
    </submittedName>
</protein>
<feature type="transmembrane region" description="Helical" evidence="8">
    <location>
        <begin position="160"/>
        <end position="181"/>
    </location>
</feature>
<dbReference type="PANTHER" id="PTHR45711">
    <property type="entry name" value="CHLORIDE CHANNEL PROTEIN"/>
    <property type="match status" value="1"/>
</dbReference>
<keyword evidence="4 8" id="KW-1133">Transmembrane helix</keyword>
<name>A4T9F6_MYCGI</name>
<reference evidence="9" key="2">
    <citation type="journal article" date="2013" name="PLoS ONE">
        <title>A Gene Expression Study of the Activities of Aromatic Ring-Cleavage Dioxygenases in Mycobacterium gilvum PYR-GCK to Changes in Salinity and pH during Pyrene Degradation.</title>
        <authorList>
            <person name="Badejo A.C."/>
            <person name="Badejo A.O."/>
            <person name="Shin K.H."/>
            <person name="Chai Y.G."/>
        </authorList>
    </citation>
    <scope>NUCLEOTIDE SEQUENCE [LARGE SCALE GENOMIC DNA]</scope>
    <source>
        <strain evidence="9">PYR-GCK</strain>
    </source>
</reference>
<dbReference type="GO" id="GO:0005247">
    <property type="term" value="F:voltage-gated chloride channel activity"/>
    <property type="evidence" value="ECO:0007669"/>
    <property type="project" value="TreeGrafter"/>
</dbReference>
<proteinExistence type="predicted"/>
<dbReference type="eggNOG" id="COG0038">
    <property type="taxonomic scope" value="Bacteria"/>
</dbReference>
<dbReference type="GO" id="GO:0005886">
    <property type="term" value="C:plasma membrane"/>
    <property type="evidence" value="ECO:0007669"/>
    <property type="project" value="TreeGrafter"/>
</dbReference>
<dbReference type="KEGG" id="mgi:Mflv_2009"/>
<feature type="transmembrane region" description="Helical" evidence="8">
    <location>
        <begin position="14"/>
        <end position="39"/>
    </location>
</feature>
<dbReference type="InterPro" id="IPR014743">
    <property type="entry name" value="Cl-channel_core"/>
</dbReference>
<dbReference type="PANTHER" id="PTHR45711:SF6">
    <property type="entry name" value="CHLORIDE CHANNEL PROTEIN"/>
    <property type="match status" value="1"/>
</dbReference>
<gene>
    <name evidence="9" type="ordered locus">Mflv_2009</name>
</gene>
<evidence type="ECO:0000256" key="5">
    <source>
        <dbReference type="ARBA" id="ARBA00023065"/>
    </source>
</evidence>
<dbReference type="InterPro" id="IPR001807">
    <property type="entry name" value="ClC"/>
</dbReference>
<dbReference type="HOGENOM" id="CLU_015263_7_0_11"/>
<accession>A4T9F6</accession>
<dbReference type="STRING" id="350054.Mflv_2009"/>
<feature type="transmembrane region" description="Helical" evidence="8">
    <location>
        <begin position="301"/>
        <end position="319"/>
    </location>
</feature>